<dbReference type="EMBL" id="PFAK01000044">
    <property type="protein sequence ID" value="PIR96155.1"/>
    <property type="molecule type" value="Genomic_DNA"/>
</dbReference>
<dbReference type="InterPro" id="IPR039420">
    <property type="entry name" value="WalR-like"/>
</dbReference>
<dbReference type="CDD" id="cd17574">
    <property type="entry name" value="REC_OmpR"/>
    <property type="match status" value="1"/>
</dbReference>
<dbReference type="Proteomes" id="UP000230922">
    <property type="component" value="Unassembled WGS sequence"/>
</dbReference>
<dbReference type="PROSITE" id="PS50110">
    <property type="entry name" value="RESPONSE_REGULATORY"/>
    <property type="match status" value="1"/>
</dbReference>
<dbReference type="InterPro" id="IPR011006">
    <property type="entry name" value="CheY-like_superfamily"/>
</dbReference>
<evidence type="ECO:0000259" key="7">
    <source>
        <dbReference type="PROSITE" id="PS50110"/>
    </source>
</evidence>
<organism evidence="8 9">
    <name type="scientific">Candidatus Doudnabacteria bacterium CG10_big_fil_rev_8_21_14_0_10_42_18</name>
    <dbReference type="NCBI Taxonomy" id="1974552"/>
    <lineage>
        <taxon>Bacteria</taxon>
        <taxon>Candidatus Doudnaibacteriota</taxon>
    </lineage>
</organism>
<proteinExistence type="predicted"/>
<accession>A0A2H0VAP9</accession>
<dbReference type="Gene3D" id="3.40.50.2300">
    <property type="match status" value="1"/>
</dbReference>
<keyword evidence="1 6" id="KW-0597">Phosphoprotein</keyword>
<evidence type="ECO:0000256" key="6">
    <source>
        <dbReference type="PROSITE-ProRule" id="PRU00169"/>
    </source>
</evidence>
<evidence type="ECO:0000313" key="8">
    <source>
        <dbReference type="EMBL" id="PIR96155.1"/>
    </source>
</evidence>
<name>A0A2H0VAP9_9BACT</name>
<dbReference type="GO" id="GO:0000976">
    <property type="term" value="F:transcription cis-regulatory region binding"/>
    <property type="evidence" value="ECO:0007669"/>
    <property type="project" value="TreeGrafter"/>
</dbReference>
<protein>
    <submittedName>
        <fullName evidence="8">Response regulator</fullName>
    </submittedName>
</protein>
<evidence type="ECO:0000256" key="2">
    <source>
        <dbReference type="ARBA" id="ARBA00023012"/>
    </source>
</evidence>
<dbReference type="PANTHER" id="PTHR48111">
    <property type="entry name" value="REGULATOR OF RPOS"/>
    <property type="match status" value="1"/>
</dbReference>
<comment type="caution">
    <text evidence="8">The sequence shown here is derived from an EMBL/GenBank/DDBJ whole genome shotgun (WGS) entry which is preliminary data.</text>
</comment>
<evidence type="ECO:0000256" key="4">
    <source>
        <dbReference type="ARBA" id="ARBA00023125"/>
    </source>
</evidence>
<dbReference type="GO" id="GO:0005829">
    <property type="term" value="C:cytosol"/>
    <property type="evidence" value="ECO:0007669"/>
    <property type="project" value="TreeGrafter"/>
</dbReference>
<reference evidence="9" key="1">
    <citation type="submission" date="2017-09" db="EMBL/GenBank/DDBJ databases">
        <title>Depth-based differentiation of microbial function through sediment-hosted aquifers and enrichment of novel symbionts in the deep terrestrial subsurface.</title>
        <authorList>
            <person name="Probst A.J."/>
            <person name="Ladd B."/>
            <person name="Jarett J.K."/>
            <person name="Geller-Mcgrath D.E."/>
            <person name="Sieber C.M.K."/>
            <person name="Emerson J.B."/>
            <person name="Anantharaman K."/>
            <person name="Thomas B.C."/>
            <person name="Malmstrom R."/>
            <person name="Stieglmeier M."/>
            <person name="Klingl A."/>
            <person name="Woyke T."/>
            <person name="Ryan C.M."/>
            <person name="Banfield J.F."/>
        </authorList>
    </citation>
    <scope>NUCLEOTIDE SEQUENCE [LARGE SCALE GENOMIC DNA]</scope>
</reference>
<dbReference type="SMART" id="SM00448">
    <property type="entry name" value="REC"/>
    <property type="match status" value="1"/>
</dbReference>
<keyword evidence="5" id="KW-0804">Transcription</keyword>
<evidence type="ECO:0000256" key="3">
    <source>
        <dbReference type="ARBA" id="ARBA00023015"/>
    </source>
</evidence>
<feature type="modified residue" description="4-aspartylphosphate" evidence="6">
    <location>
        <position position="56"/>
    </location>
</feature>
<dbReference type="InterPro" id="IPR001789">
    <property type="entry name" value="Sig_transdc_resp-reg_receiver"/>
</dbReference>
<dbReference type="Pfam" id="PF00072">
    <property type="entry name" value="Response_reg"/>
    <property type="match status" value="1"/>
</dbReference>
<gene>
    <name evidence="8" type="ORF">COT92_02465</name>
</gene>
<dbReference type="PANTHER" id="PTHR48111:SF1">
    <property type="entry name" value="TWO-COMPONENT RESPONSE REGULATOR ORR33"/>
    <property type="match status" value="1"/>
</dbReference>
<dbReference type="AlphaFoldDB" id="A0A2H0VAP9"/>
<keyword evidence="4" id="KW-0238">DNA-binding</keyword>
<evidence type="ECO:0000256" key="5">
    <source>
        <dbReference type="ARBA" id="ARBA00023163"/>
    </source>
</evidence>
<evidence type="ECO:0000313" key="9">
    <source>
        <dbReference type="Proteomes" id="UP000230922"/>
    </source>
</evidence>
<feature type="domain" description="Response regulatory" evidence="7">
    <location>
        <begin position="7"/>
        <end position="126"/>
    </location>
</feature>
<dbReference type="SUPFAM" id="SSF52172">
    <property type="entry name" value="CheY-like"/>
    <property type="match status" value="1"/>
</dbReference>
<keyword evidence="3" id="KW-0805">Transcription regulation</keyword>
<sequence length="127" mass="14451">MSEKQKKIAVLEDDMAMREIITQKLSKSGFVVKVAQDGESGIVLIEKEKPDTILMDIMMPGMDGYEVLKRLRSNKDKKLAATPVFILSNLWSREDKVKADKYKVVDYLVKAYFTPDQIVAKVRAKLV</sequence>
<dbReference type="GO" id="GO:0006355">
    <property type="term" value="P:regulation of DNA-templated transcription"/>
    <property type="evidence" value="ECO:0007669"/>
    <property type="project" value="TreeGrafter"/>
</dbReference>
<dbReference type="GO" id="GO:0000156">
    <property type="term" value="F:phosphorelay response regulator activity"/>
    <property type="evidence" value="ECO:0007669"/>
    <property type="project" value="TreeGrafter"/>
</dbReference>
<dbReference type="GO" id="GO:0032993">
    <property type="term" value="C:protein-DNA complex"/>
    <property type="evidence" value="ECO:0007669"/>
    <property type="project" value="TreeGrafter"/>
</dbReference>
<keyword evidence="2" id="KW-0902">Two-component regulatory system</keyword>
<evidence type="ECO:0000256" key="1">
    <source>
        <dbReference type="ARBA" id="ARBA00022553"/>
    </source>
</evidence>